<feature type="region of interest" description="Disordered" evidence="1">
    <location>
        <begin position="499"/>
        <end position="531"/>
    </location>
</feature>
<dbReference type="KEGG" id="sla:SERLADRAFT_479887"/>
<proteinExistence type="predicted"/>
<dbReference type="PANTHER" id="PTHR12357:SF3">
    <property type="entry name" value="YTH DOMAIN-CONTAINING PROTEIN 1"/>
    <property type="match status" value="1"/>
</dbReference>
<protein>
    <recommendedName>
        <fullName evidence="2">YTH domain-containing protein</fullName>
    </recommendedName>
</protein>
<dbReference type="PROSITE" id="PS50882">
    <property type="entry name" value="YTH"/>
    <property type="match status" value="2"/>
</dbReference>
<dbReference type="GO" id="GO:0003729">
    <property type="term" value="F:mRNA binding"/>
    <property type="evidence" value="ECO:0007669"/>
    <property type="project" value="TreeGrafter"/>
</dbReference>
<feature type="region of interest" description="Disordered" evidence="1">
    <location>
        <begin position="318"/>
        <end position="431"/>
    </location>
</feature>
<dbReference type="Gene3D" id="3.10.590.10">
    <property type="entry name" value="ph1033 like domains"/>
    <property type="match status" value="2"/>
</dbReference>
<dbReference type="RefSeq" id="XP_007324102.1">
    <property type="nucleotide sequence ID" value="XM_007324040.1"/>
</dbReference>
<dbReference type="HOGENOM" id="CLU_011694_4_2_1"/>
<feature type="compositionally biased region" description="Basic and acidic residues" evidence="1">
    <location>
        <begin position="339"/>
        <end position="363"/>
    </location>
</feature>
<dbReference type="CDD" id="cd21134">
    <property type="entry name" value="YTH"/>
    <property type="match status" value="2"/>
</dbReference>
<dbReference type="GO" id="GO:0000398">
    <property type="term" value="P:mRNA splicing, via spliceosome"/>
    <property type="evidence" value="ECO:0007669"/>
    <property type="project" value="TreeGrafter"/>
</dbReference>
<reference evidence="3" key="1">
    <citation type="submission" date="2011-04" db="EMBL/GenBank/DDBJ databases">
        <title>Evolution of plant cell wall degrading machinery underlies the functional diversity of forest fungi.</title>
        <authorList>
            <consortium name="US DOE Joint Genome Institute (JGI-PGF)"/>
            <person name="Eastwood D.C."/>
            <person name="Floudas D."/>
            <person name="Binder M."/>
            <person name="Majcherczyk A."/>
            <person name="Schneider P."/>
            <person name="Aerts A."/>
            <person name="Asiegbu F.O."/>
            <person name="Baker S.E."/>
            <person name="Barry K."/>
            <person name="Bendiksby M."/>
            <person name="Blumentritt M."/>
            <person name="Coutinho P.M."/>
            <person name="Cullen D."/>
            <person name="Cullen D."/>
            <person name="Gathman A."/>
            <person name="Goodell B."/>
            <person name="Henrissat B."/>
            <person name="Ihrmark K."/>
            <person name="Kauserud H."/>
            <person name="Kohler A."/>
            <person name="LaButti K."/>
            <person name="Lapidus A."/>
            <person name="Lavin J.L."/>
            <person name="Lee Y.-H."/>
            <person name="Lindquist E."/>
            <person name="Lilly W."/>
            <person name="Lucas S."/>
            <person name="Morin E."/>
            <person name="Murat C."/>
            <person name="Oguiza J.A."/>
            <person name="Park J."/>
            <person name="Pisabarro A.G."/>
            <person name="Riley R."/>
            <person name="Rosling A."/>
            <person name="Salamov A."/>
            <person name="Schmidt O."/>
            <person name="Schmutz J."/>
            <person name="Skrede I."/>
            <person name="Stenlid J."/>
            <person name="Wiebenga A."/>
            <person name="Xie X."/>
            <person name="Kues U."/>
            <person name="Hibbett D.S."/>
            <person name="Hoffmeister D."/>
            <person name="Hogberg N."/>
            <person name="Martin F."/>
            <person name="Grigoriev I.V."/>
            <person name="Watkinson S.C."/>
        </authorList>
    </citation>
    <scope>NUCLEOTIDE SEQUENCE</scope>
    <source>
        <strain evidence="3">S7.9</strain>
    </source>
</reference>
<dbReference type="PANTHER" id="PTHR12357">
    <property type="entry name" value="YTH YT521-B HOMOLOGY DOMAIN-CONTAINING"/>
    <property type="match status" value="1"/>
</dbReference>
<dbReference type="OrthoDB" id="6103986at2759"/>
<dbReference type="EMBL" id="GL945444">
    <property type="protein sequence ID" value="EGO19381.1"/>
    <property type="molecule type" value="Genomic_DNA"/>
</dbReference>
<gene>
    <name evidence="3" type="ORF">SERLADRAFT_479887</name>
</gene>
<dbReference type="InterPro" id="IPR057720">
    <property type="entry name" value="RRM_YTH1"/>
</dbReference>
<dbReference type="GO" id="GO:0000381">
    <property type="term" value="P:regulation of alternative mRNA splicing, via spliceosome"/>
    <property type="evidence" value="ECO:0007669"/>
    <property type="project" value="TreeGrafter"/>
</dbReference>
<feature type="compositionally biased region" description="Polar residues" evidence="1">
    <location>
        <begin position="385"/>
        <end position="395"/>
    </location>
</feature>
<feature type="domain" description="YTH" evidence="2">
    <location>
        <begin position="351"/>
        <end position="492"/>
    </location>
</feature>
<sequence length="531" mass="58306">MSSSQLGDTGITSIFLIARSNCAFVNCDSEEHLHAAIARFNGVPLRTHDSRCPRLVCRVRKPDDDLRAGVGGQRGIGMHMRWVQEQVRRTQETEDPTSSVSCSPIDAVGQFLRPTTSLSLSSDEDLGRSQVRFKSYGMKTQSSTGSYASTNSSVLSRYFPKRFFILKSLSQSDLDTSVEEGLWATQTHNEGILDQAYRTSQEVYLIFGVNKSGEFYGYARMVSRILQGEHRVSWAGQADCSPSPPVSSAQGRRQSVTVSEEHPLGGQKISAKGKERMSTYFSPTEHRMVEGSPLPLLPSQTTPGLGIDKGAVSLVPAVRPPTVTASGRTPRSAPAELGATRREVAPKEPITKFSLNEKARSPADEFALDRSAPIRALRDKKGTDESISGTTSSLQPVKEENNGGDGEEENEVKEKRLGNSEPDQGIVQPKEGEVHEAIWGEPFRVEWLCTERLPFYRTRHMRNPWNHDREVKVSRDGTELEPGIGQQLIDEWLALAHTASQGERSRNAGGSSRRATKSTPAIQPAVTSGGR</sequence>
<feature type="compositionally biased region" description="Polar residues" evidence="1">
    <location>
        <begin position="246"/>
        <end position="258"/>
    </location>
</feature>
<organism>
    <name type="scientific">Serpula lacrymans var. lacrymans (strain S7.9)</name>
    <name type="common">Dry rot fungus</name>
    <dbReference type="NCBI Taxonomy" id="578457"/>
    <lineage>
        <taxon>Eukaryota</taxon>
        <taxon>Fungi</taxon>
        <taxon>Dikarya</taxon>
        <taxon>Basidiomycota</taxon>
        <taxon>Agaricomycotina</taxon>
        <taxon>Agaricomycetes</taxon>
        <taxon>Agaricomycetidae</taxon>
        <taxon>Boletales</taxon>
        <taxon>Coniophorineae</taxon>
        <taxon>Serpulaceae</taxon>
        <taxon>Serpula</taxon>
    </lineage>
</organism>
<dbReference type="InterPro" id="IPR045168">
    <property type="entry name" value="YTH_prot"/>
</dbReference>
<feature type="region of interest" description="Disordered" evidence="1">
    <location>
        <begin position="236"/>
        <end position="275"/>
    </location>
</feature>
<name>F8PCI3_SERL9</name>
<dbReference type="AlphaFoldDB" id="F8PCI3"/>
<dbReference type="Proteomes" id="UP000008064">
    <property type="component" value="Unassembled WGS sequence"/>
</dbReference>
<dbReference type="GeneID" id="18821429"/>
<evidence type="ECO:0000259" key="2">
    <source>
        <dbReference type="PROSITE" id="PS50882"/>
    </source>
</evidence>
<evidence type="ECO:0000313" key="3">
    <source>
        <dbReference type="EMBL" id="EGO19381.1"/>
    </source>
</evidence>
<feature type="domain" description="YTH" evidence="2">
    <location>
        <begin position="161"/>
        <end position="300"/>
    </location>
</feature>
<dbReference type="GO" id="GO:0005654">
    <property type="term" value="C:nucleoplasm"/>
    <property type="evidence" value="ECO:0007669"/>
    <property type="project" value="TreeGrafter"/>
</dbReference>
<dbReference type="Pfam" id="PF04146">
    <property type="entry name" value="YTH"/>
    <property type="match status" value="1"/>
</dbReference>
<dbReference type="GO" id="GO:1990247">
    <property type="term" value="F:N6-methyladenosine-containing RNA reader activity"/>
    <property type="evidence" value="ECO:0007669"/>
    <property type="project" value="TreeGrafter"/>
</dbReference>
<dbReference type="Pfam" id="PF25701">
    <property type="entry name" value="RRM_YTH1"/>
    <property type="match status" value="1"/>
</dbReference>
<dbReference type="InterPro" id="IPR007275">
    <property type="entry name" value="YTH_domain"/>
</dbReference>
<accession>F8PCI3</accession>
<evidence type="ECO:0000256" key="1">
    <source>
        <dbReference type="SAM" id="MobiDB-lite"/>
    </source>
</evidence>